<reference evidence="4 5" key="1">
    <citation type="journal article" date="2016" name="Front. Microbiol.">
        <title>Genomic Resource of Rice Seed Associated Bacteria.</title>
        <authorList>
            <person name="Midha S."/>
            <person name="Bansal K."/>
            <person name="Sharma S."/>
            <person name="Kumar N."/>
            <person name="Patil P.P."/>
            <person name="Chaudhry V."/>
            <person name="Patil P.B."/>
        </authorList>
    </citation>
    <scope>NUCLEOTIDE SEQUENCE [LARGE SCALE GENOMIC DNA]</scope>
    <source>
        <strain evidence="2 4">NS319</strain>
        <strain evidence="3 5">SB4</strain>
    </source>
</reference>
<feature type="region of interest" description="Disordered" evidence="1">
    <location>
        <begin position="117"/>
        <end position="138"/>
    </location>
</feature>
<dbReference type="EMBL" id="LDTE01000032">
    <property type="protein sequence ID" value="KTW01185.1"/>
    <property type="molecule type" value="Genomic_DNA"/>
</dbReference>
<dbReference type="RefSeq" id="WP_058734229.1">
    <property type="nucleotide sequence ID" value="NZ_LDTD01000112.1"/>
</dbReference>
<dbReference type="EMBL" id="LDTD01000112">
    <property type="protein sequence ID" value="KTT68324.1"/>
    <property type="molecule type" value="Genomic_DNA"/>
</dbReference>
<evidence type="ECO:0000313" key="5">
    <source>
        <dbReference type="Proteomes" id="UP000074072"/>
    </source>
</evidence>
<dbReference type="Proteomes" id="UP000074072">
    <property type="component" value="Unassembled WGS sequence"/>
</dbReference>
<comment type="caution">
    <text evidence="3">The sequence shown here is derived from an EMBL/GenBank/DDBJ whole genome shotgun (WGS) entry which is preliminary data.</text>
</comment>
<evidence type="ECO:0000313" key="3">
    <source>
        <dbReference type="EMBL" id="KTW01185.1"/>
    </source>
</evidence>
<accession>A0A147IZU9</accession>
<evidence type="ECO:0000313" key="4">
    <source>
        <dbReference type="Proteomes" id="UP000072867"/>
    </source>
</evidence>
<name>A0A147IZU9_9SPHN</name>
<proteinExistence type="predicted"/>
<dbReference type="PATRIC" id="fig|33051.3.peg.303"/>
<gene>
    <name evidence="2" type="ORF">NS319_14485</name>
    <name evidence="3" type="ORF">SB4_06425</name>
</gene>
<evidence type="ECO:0000313" key="2">
    <source>
        <dbReference type="EMBL" id="KTT68324.1"/>
    </source>
</evidence>
<dbReference type="PROSITE" id="PS51257">
    <property type="entry name" value="PROKAR_LIPOPROTEIN"/>
    <property type="match status" value="1"/>
</dbReference>
<evidence type="ECO:0000256" key="1">
    <source>
        <dbReference type="SAM" id="MobiDB-lite"/>
    </source>
</evidence>
<dbReference type="OrthoDB" id="7567189at2"/>
<dbReference type="AlphaFoldDB" id="A0A147IZU9"/>
<sequence>MRHLVIAAAGLLAACGSSEKSTTIGGATFSTDGDKGSAKITTSEGTLKTSEGAAAASVTMPDFAPRYPGATISAVLESESGGKKTKMVTFATADPVEKVFAFYKTALTSKGWKLKQSLSGGEGGQSVAMGGAEKDGREVSFTIARSEEGKTEAVINVPGD</sequence>
<evidence type="ECO:0008006" key="6">
    <source>
        <dbReference type="Google" id="ProtNLM"/>
    </source>
</evidence>
<organism evidence="3 5">
    <name type="scientific">Sphingomonas sanguinis</name>
    <dbReference type="NCBI Taxonomy" id="33051"/>
    <lineage>
        <taxon>Bacteria</taxon>
        <taxon>Pseudomonadati</taxon>
        <taxon>Pseudomonadota</taxon>
        <taxon>Alphaproteobacteria</taxon>
        <taxon>Sphingomonadales</taxon>
        <taxon>Sphingomonadaceae</taxon>
        <taxon>Sphingomonas</taxon>
    </lineage>
</organism>
<protein>
    <recommendedName>
        <fullName evidence="6">Lipoprotein</fullName>
    </recommendedName>
</protein>
<dbReference type="Proteomes" id="UP000072867">
    <property type="component" value="Unassembled WGS sequence"/>
</dbReference>
<dbReference type="STRING" id="33051.SB4_06425"/>